<protein>
    <recommendedName>
        <fullName evidence="5">PilN domain-containing protein</fullName>
    </recommendedName>
</protein>
<dbReference type="PANTHER" id="PTHR40278">
    <property type="entry name" value="DNA UTILIZATION PROTEIN HOFN"/>
    <property type="match status" value="1"/>
</dbReference>
<keyword evidence="1" id="KW-0175">Coiled coil</keyword>
<evidence type="ECO:0008006" key="5">
    <source>
        <dbReference type="Google" id="ProtNLM"/>
    </source>
</evidence>
<proteinExistence type="predicted"/>
<keyword evidence="2" id="KW-1133">Transmembrane helix</keyword>
<evidence type="ECO:0000256" key="2">
    <source>
        <dbReference type="SAM" id="Phobius"/>
    </source>
</evidence>
<feature type="transmembrane region" description="Helical" evidence="2">
    <location>
        <begin position="51"/>
        <end position="74"/>
    </location>
</feature>
<evidence type="ECO:0000313" key="4">
    <source>
        <dbReference type="Proteomes" id="UP000268469"/>
    </source>
</evidence>
<feature type="coiled-coil region" evidence="1">
    <location>
        <begin position="72"/>
        <end position="99"/>
    </location>
</feature>
<dbReference type="InterPro" id="IPR052534">
    <property type="entry name" value="Extracell_DNA_Util/SecSys_Comp"/>
</dbReference>
<dbReference type="PANTHER" id="PTHR40278:SF1">
    <property type="entry name" value="DNA UTILIZATION PROTEIN HOFN"/>
    <property type="match status" value="1"/>
</dbReference>
<dbReference type="InterPro" id="IPR007813">
    <property type="entry name" value="PilN"/>
</dbReference>
<comment type="caution">
    <text evidence="3">The sequence shown here is derived from an EMBL/GenBank/DDBJ whole genome shotgun (WGS) entry which is preliminary data.</text>
</comment>
<keyword evidence="2" id="KW-0472">Membrane</keyword>
<dbReference type="AlphaFoldDB" id="A0A660SJQ9"/>
<dbReference type="EMBL" id="QNBE01000022">
    <property type="protein sequence ID" value="RKX70943.1"/>
    <property type="molecule type" value="Genomic_DNA"/>
</dbReference>
<evidence type="ECO:0000313" key="3">
    <source>
        <dbReference type="EMBL" id="RKX70943.1"/>
    </source>
</evidence>
<sequence>MWMRLVPYWPQHSVTPSGGSEMIKIDLLKKERRPKAPPRRVGVPTVGLPPIQGIIVLVAIVVIVAIILGALYIGQKNRISNLNREIVSLQNKLDTLRVYVDEVAKIEAKEREIEMRIRPIRELNRDRFFIVHIMDDISTALPQFTWLTSLDLSETSLKLVGQSVSNLLIAEFMENLEKSPYISNVDLEVLEKKEVEKQEVMEFKLTAACIKKG</sequence>
<gene>
    <name evidence="3" type="ORF">DRP53_03320</name>
</gene>
<dbReference type="Proteomes" id="UP000268469">
    <property type="component" value="Unassembled WGS sequence"/>
</dbReference>
<evidence type="ECO:0000256" key="1">
    <source>
        <dbReference type="SAM" id="Coils"/>
    </source>
</evidence>
<accession>A0A660SJQ9</accession>
<dbReference type="Pfam" id="PF05137">
    <property type="entry name" value="PilN"/>
    <property type="match status" value="1"/>
</dbReference>
<reference evidence="3 4" key="1">
    <citation type="submission" date="2018-06" db="EMBL/GenBank/DDBJ databases">
        <title>Extensive metabolic versatility and redundancy in microbially diverse, dynamic hydrothermal sediments.</title>
        <authorList>
            <person name="Dombrowski N."/>
            <person name="Teske A."/>
            <person name="Baker B.J."/>
        </authorList>
    </citation>
    <scope>NUCLEOTIDE SEQUENCE [LARGE SCALE GENOMIC DNA]</scope>
    <source>
        <strain evidence="3">B36_G15</strain>
    </source>
</reference>
<organism evidence="3 4">
    <name type="scientific">candidate division WOR-3 bacterium</name>
    <dbReference type="NCBI Taxonomy" id="2052148"/>
    <lineage>
        <taxon>Bacteria</taxon>
        <taxon>Bacteria division WOR-3</taxon>
    </lineage>
</organism>
<name>A0A660SJQ9_UNCW3</name>
<keyword evidence="2" id="KW-0812">Transmembrane</keyword>